<dbReference type="RefSeq" id="XP_069203924.1">
    <property type="nucleotide sequence ID" value="XM_069340457.1"/>
</dbReference>
<reference evidence="1 2" key="1">
    <citation type="submission" date="2024-07" db="EMBL/GenBank/DDBJ databases">
        <title>Draft sequence of the Neodothiora populina.</title>
        <authorList>
            <person name="Drown D.D."/>
            <person name="Schuette U.S."/>
            <person name="Buechlein A.B."/>
            <person name="Rusch D.R."/>
            <person name="Winton L.W."/>
            <person name="Adams G.A."/>
        </authorList>
    </citation>
    <scope>NUCLEOTIDE SEQUENCE [LARGE SCALE GENOMIC DNA]</scope>
    <source>
        <strain evidence="1 2">CPC 39397</strain>
    </source>
</reference>
<dbReference type="GeneID" id="95974987"/>
<sequence>MTSSNPAFHRLLSFFAVRSAHPNTTTITFLDSLRGDLSVGLNFPFALALALIRHIVFRNSGYFSIHVPTVRSTRKLLGGPGAFRIDEDRRYGALELVGAVNGAISKLDAFGVWALAADSQGRVSGRDVRLFQKGEIMEKLVERRRIGRANVLSPWRGGPIWVTGHSWAVKTFFDVDVYRNDIKDT</sequence>
<comment type="caution">
    <text evidence="1">The sequence shown here is derived from an EMBL/GenBank/DDBJ whole genome shotgun (WGS) entry which is preliminary data.</text>
</comment>
<name>A0ABR3PNF2_9PEZI</name>
<accession>A0ABR3PNF2</accession>
<evidence type="ECO:0000313" key="1">
    <source>
        <dbReference type="EMBL" id="KAL1311075.1"/>
    </source>
</evidence>
<keyword evidence="2" id="KW-1185">Reference proteome</keyword>
<proteinExistence type="predicted"/>
<evidence type="ECO:0000313" key="2">
    <source>
        <dbReference type="Proteomes" id="UP001562354"/>
    </source>
</evidence>
<protein>
    <submittedName>
        <fullName evidence="1">Uncharacterized protein</fullName>
    </submittedName>
</protein>
<dbReference type="EMBL" id="JBFMKM010000003">
    <property type="protein sequence ID" value="KAL1311075.1"/>
    <property type="molecule type" value="Genomic_DNA"/>
</dbReference>
<organism evidence="1 2">
    <name type="scientific">Neodothiora populina</name>
    <dbReference type="NCBI Taxonomy" id="2781224"/>
    <lineage>
        <taxon>Eukaryota</taxon>
        <taxon>Fungi</taxon>
        <taxon>Dikarya</taxon>
        <taxon>Ascomycota</taxon>
        <taxon>Pezizomycotina</taxon>
        <taxon>Dothideomycetes</taxon>
        <taxon>Dothideomycetidae</taxon>
        <taxon>Dothideales</taxon>
        <taxon>Dothioraceae</taxon>
        <taxon>Neodothiora</taxon>
    </lineage>
</organism>
<dbReference type="Proteomes" id="UP001562354">
    <property type="component" value="Unassembled WGS sequence"/>
</dbReference>
<gene>
    <name evidence="1" type="ORF">AAFC00_001284</name>
</gene>